<dbReference type="InterPro" id="IPR012675">
    <property type="entry name" value="Beta-grasp_dom_sf"/>
</dbReference>
<evidence type="ECO:0000256" key="6">
    <source>
        <dbReference type="ARBA" id="ARBA00034078"/>
    </source>
</evidence>
<dbReference type="EMBL" id="JBBPCC010000002">
    <property type="protein sequence ID" value="MEK8127411.1"/>
    <property type="molecule type" value="Genomic_DNA"/>
</dbReference>
<dbReference type="PANTHER" id="PTHR23426:SF65">
    <property type="entry name" value="FERREDOXIN-2, MITOCHONDRIAL"/>
    <property type="match status" value="1"/>
</dbReference>
<dbReference type="InterPro" id="IPR036010">
    <property type="entry name" value="2Fe-2S_ferredoxin-like_sf"/>
</dbReference>
<evidence type="ECO:0000313" key="9">
    <source>
        <dbReference type="Proteomes" id="UP001469365"/>
    </source>
</evidence>
<keyword evidence="2" id="KW-0001">2Fe-2S</keyword>
<evidence type="ECO:0000256" key="2">
    <source>
        <dbReference type="ARBA" id="ARBA00022714"/>
    </source>
</evidence>
<evidence type="ECO:0000256" key="3">
    <source>
        <dbReference type="ARBA" id="ARBA00022723"/>
    </source>
</evidence>
<dbReference type="PROSITE" id="PS51085">
    <property type="entry name" value="2FE2S_FER_2"/>
    <property type="match status" value="1"/>
</dbReference>
<keyword evidence="3" id="KW-0479">Metal-binding</keyword>
<feature type="domain" description="2Fe-2S ferredoxin-type" evidence="7">
    <location>
        <begin position="3"/>
        <end position="99"/>
    </location>
</feature>
<evidence type="ECO:0000256" key="1">
    <source>
        <dbReference type="ARBA" id="ARBA00010914"/>
    </source>
</evidence>
<reference evidence="8 9" key="1">
    <citation type="submission" date="2024-04" db="EMBL/GenBank/DDBJ databases">
        <title>draft genome sequnece of Paenibacillus filicis.</title>
        <authorList>
            <person name="Kim D.-U."/>
        </authorList>
    </citation>
    <scope>NUCLEOTIDE SEQUENCE [LARGE SCALE GENOMIC DNA]</scope>
    <source>
        <strain evidence="8 9">KACC14197</strain>
    </source>
</reference>
<evidence type="ECO:0000313" key="8">
    <source>
        <dbReference type="EMBL" id="MEK8127411.1"/>
    </source>
</evidence>
<evidence type="ECO:0000256" key="5">
    <source>
        <dbReference type="ARBA" id="ARBA00023014"/>
    </source>
</evidence>
<name>A0ABU9DGL3_9BACL</name>
<evidence type="ECO:0000259" key="7">
    <source>
        <dbReference type="PROSITE" id="PS51085"/>
    </source>
</evidence>
<dbReference type="InterPro" id="IPR001041">
    <property type="entry name" value="2Fe-2S_ferredoxin-type"/>
</dbReference>
<accession>A0ABU9DGL3</accession>
<comment type="cofactor">
    <cofactor evidence="6">
        <name>[2Fe-2S] cluster</name>
        <dbReference type="ChEBI" id="CHEBI:190135"/>
    </cofactor>
</comment>
<dbReference type="SUPFAM" id="SSF54292">
    <property type="entry name" value="2Fe-2S ferredoxin-like"/>
    <property type="match status" value="1"/>
</dbReference>
<keyword evidence="9" id="KW-1185">Reference proteome</keyword>
<sequence length="117" mass="12778">MSAEITFLPDGKSVQAKVGMTLLEASRRSKVHIRTRCGGKAACLMCKVQVAPEAAEGLQPMNTNERLKLGSLAEEGFRLACQAKVTGKSPVTATVPEDPLKSAIRRQLERQQEEDWP</sequence>
<evidence type="ECO:0000256" key="4">
    <source>
        <dbReference type="ARBA" id="ARBA00023004"/>
    </source>
</evidence>
<dbReference type="CDD" id="cd00207">
    <property type="entry name" value="fer2"/>
    <property type="match status" value="1"/>
</dbReference>
<proteinExistence type="inferred from homology"/>
<dbReference type="PANTHER" id="PTHR23426">
    <property type="entry name" value="FERREDOXIN/ADRENODOXIN"/>
    <property type="match status" value="1"/>
</dbReference>
<keyword evidence="4" id="KW-0408">Iron</keyword>
<dbReference type="InterPro" id="IPR001055">
    <property type="entry name" value="Adrenodoxin-like"/>
</dbReference>
<comment type="similarity">
    <text evidence="1">Belongs to the adrenodoxin/putidaredoxin family.</text>
</comment>
<dbReference type="Pfam" id="PF00111">
    <property type="entry name" value="Fer2"/>
    <property type="match status" value="1"/>
</dbReference>
<protein>
    <submittedName>
        <fullName evidence="8">2Fe-2S iron-sulfur cluster-binding protein</fullName>
    </submittedName>
</protein>
<keyword evidence="5" id="KW-0411">Iron-sulfur</keyword>
<gene>
    <name evidence="8" type="ORF">WMW72_05735</name>
</gene>
<dbReference type="RefSeq" id="WP_341414456.1">
    <property type="nucleotide sequence ID" value="NZ_JBBPCC010000002.1"/>
</dbReference>
<comment type="caution">
    <text evidence="8">The sequence shown here is derived from an EMBL/GenBank/DDBJ whole genome shotgun (WGS) entry which is preliminary data.</text>
</comment>
<dbReference type="Gene3D" id="3.10.20.30">
    <property type="match status" value="1"/>
</dbReference>
<dbReference type="Proteomes" id="UP001469365">
    <property type="component" value="Unassembled WGS sequence"/>
</dbReference>
<organism evidence="8 9">
    <name type="scientific">Paenibacillus filicis</name>
    <dbReference type="NCBI Taxonomy" id="669464"/>
    <lineage>
        <taxon>Bacteria</taxon>
        <taxon>Bacillati</taxon>
        <taxon>Bacillota</taxon>
        <taxon>Bacilli</taxon>
        <taxon>Bacillales</taxon>
        <taxon>Paenibacillaceae</taxon>
        <taxon>Paenibacillus</taxon>
    </lineage>
</organism>